<dbReference type="AlphaFoldDB" id="A0A935JU96"/>
<organism evidence="1 2">
    <name type="scientific">Candidatus Dechloromonas phosphorivorans</name>
    <dbReference type="NCBI Taxonomy" id="2899244"/>
    <lineage>
        <taxon>Bacteria</taxon>
        <taxon>Pseudomonadati</taxon>
        <taxon>Pseudomonadota</taxon>
        <taxon>Betaproteobacteria</taxon>
        <taxon>Rhodocyclales</taxon>
        <taxon>Azonexaceae</taxon>
        <taxon>Dechloromonas</taxon>
    </lineage>
</organism>
<reference evidence="1 2" key="1">
    <citation type="submission" date="2020-10" db="EMBL/GenBank/DDBJ databases">
        <title>Connecting structure to function with the recovery of over 1000 high-quality activated sludge metagenome-assembled genomes encoding full-length rRNA genes using long-read sequencing.</title>
        <authorList>
            <person name="Singleton C.M."/>
            <person name="Petriglieri F."/>
            <person name="Kristensen J.M."/>
            <person name="Kirkegaard R.H."/>
            <person name="Michaelsen T.Y."/>
            <person name="Andersen M.H."/>
            <person name="Karst S.M."/>
            <person name="Dueholm M.S."/>
            <person name="Nielsen P.H."/>
            <person name="Albertsen M."/>
        </authorList>
    </citation>
    <scope>NUCLEOTIDE SEQUENCE [LARGE SCALE GENOMIC DNA]</scope>
    <source>
        <strain evidence="1">EsbW_18-Q3-R4-48_BATAC.463</strain>
    </source>
</reference>
<sequence length="216" mass="24283">MKINFILTGEGSSDLRLVEHIENSLILEGFSEVRGEAPDLGMFKPKTGRAVREKLNTLLKYYPNVDAIFIHRDADNAGRDAREQEIFSATDGIVGIDRVVPIIPVSMLETWLLTDSEELKRVAGNSGYRNKLQSVPPIRQLESIADTKQLLLDALCEASQTQGGRLKRFKGRFSEMRARLTFDLDPGGSVNNLSSYKYFREKVREFSQTKLAGTNE</sequence>
<proteinExistence type="predicted"/>
<evidence type="ECO:0000313" key="2">
    <source>
        <dbReference type="Proteomes" id="UP000739411"/>
    </source>
</evidence>
<evidence type="ECO:0008006" key="3">
    <source>
        <dbReference type="Google" id="ProtNLM"/>
    </source>
</evidence>
<evidence type="ECO:0000313" key="1">
    <source>
        <dbReference type="EMBL" id="MBK7413888.1"/>
    </source>
</evidence>
<name>A0A935JU96_9RHOO</name>
<dbReference type="EMBL" id="JADJMS010000004">
    <property type="protein sequence ID" value="MBK7413888.1"/>
    <property type="molecule type" value="Genomic_DNA"/>
</dbReference>
<dbReference type="Proteomes" id="UP000739411">
    <property type="component" value="Unassembled WGS sequence"/>
</dbReference>
<comment type="caution">
    <text evidence="1">The sequence shown here is derived from an EMBL/GenBank/DDBJ whole genome shotgun (WGS) entry which is preliminary data.</text>
</comment>
<accession>A0A935JU96</accession>
<gene>
    <name evidence="1" type="ORF">IPJ38_00915</name>
</gene>
<protein>
    <recommendedName>
        <fullName evidence="3">DUF4276 family protein</fullName>
    </recommendedName>
</protein>